<evidence type="ECO:0000256" key="1">
    <source>
        <dbReference type="ARBA" id="ARBA00009437"/>
    </source>
</evidence>
<evidence type="ECO:0000256" key="2">
    <source>
        <dbReference type="ARBA" id="ARBA00023015"/>
    </source>
</evidence>
<dbReference type="Gene3D" id="1.10.10.10">
    <property type="entry name" value="Winged helix-like DNA-binding domain superfamily/Winged helix DNA-binding domain"/>
    <property type="match status" value="1"/>
</dbReference>
<dbReference type="PANTHER" id="PTHR30126:SF91">
    <property type="entry name" value="LYSR FAMILY TRANSCRIPTIONAL REGULATOR"/>
    <property type="match status" value="1"/>
</dbReference>
<dbReference type="PANTHER" id="PTHR30126">
    <property type="entry name" value="HTH-TYPE TRANSCRIPTIONAL REGULATOR"/>
    <property type="match status" value="1"/>
</dbReference>
<dbReference type="FunFam" id="1.10.10.10:FF:000001">
    <property type="entry name" value="LysR family transcriptional regulator"/>
    <property type="match status" value="1"/>
</dbReference>
<dbReference type="SUPFAM" id="SSF46785">
    <property type="entry name" value="Winged helix' DNA-binding domain"/>
    <property type="match status" value="1"/>
</dbReference>
<dbReference type="OrthoDB" id="63123at2"/>
<evidence type="ECO:0000256" key="4">
    <source>
        <dbReference type="ARBA" id="ARBA00023163"/>
    </source>
</evidence>
<sequence length="320" mass="35315">MEPTIDLRQLQAFLAVAESGSFTRASRKLHRSQPAVSRTVAALEEELGVGLFERFGKRIALTQAGQILVSRSRRLLAETASLREELRASEQSGAGSLRLAADPSACQHLLPAILREFKESFPACAWTILAANAFQSLEWVREKRVEVAMVTRPLRLPALIRFEPLFEEEWVFAVTGAHPWAADRTAPARDLERYRYLLPDEGSESAELIERYFARRGVRLPVLASLGSAEAIGAMAAQGLGIGILPSWVLGGSAEPGKLVPIPFGRNPLRRSWGLLRLKGRRPGLAEHAFLALCRSIVPRRIQEQTIGGRSLLEARRGSE</sequence>
<evidence type="ECO:0000313" key="7">
    <source>
        <dbReference type="Proteomes" id="UP000381693"/>
    </source>
</evidence>
<feature type="domain" description="HTH lysR-type" evidence="5">
    <location>
        <begin position="5"/>
        <end position="62"/>
    </location>
</feature>
<dbReference type="AlphaFoldDB" id="A0A5E6MG67"/>
<dbReference type="EMBL" id="CABFUZ020000258">
    <property type="protein sequence ID" value="VVM08469.1"/>
    <property type="molecule type" value="Genomic_DNA"/>
</dbReference>
<dbReference type="Pfam" id="PF00126">
    <property type="entry name" value="HTH_1"/>
    <property type="match status" value="1"/>
</dbReference>
<comment type="similarity">
    <text evidence="1">Belongs to the LysR transcriptional regulatory family.</text>
</comment>
<evidence type="ECO:0000256" key="3">
    <source>
        <dbReference type="ARBA" id="ARBA00023125"/>
    </source>
</evidence>
<dbReference type="PRINTS" id="PR00039">
    <property type="entry name" value="HTHLYSR"/>
</dbReference>
<protein>
    <submittedName>
        <fullName evidence="6">Hydrogen peroxide-inducible genes activator</fullName>
    </submittedName>
</protein>
<accession>A0A5E6MG67</accession>
<keyword evidence="3" id="KW-0238">DNA-binding</keyword>
<dbReference type="InterPro" id="IPR000847">
    <property type="entry name" value="LysR_HTH_N"/>
</dbReference>
<gene>
    <name evidence="6" type="primary">oxyR</name>
    <name evidence="6" type="ORF">MAMC_02184</name>
</gene>
<dbReference type="Pfam" id="PF03466">
    <property type="entry name" value="LysR_substrate"/>
    <property type="match status" value="1"/>
</dbReference>
<dbReference type="SUPFAM" id="SSF53850">
    <property type="entry name" value="Periplasmic binding protein-like II"/>
    <property type="match status" value="1"/>
</dbReference>
<keyword evidence="2" id="KW-0805">Transcription regulation</keyword>
<evidence type="ECO:0000259" key="5">
    <source>
        <dbReference type="PROSITE" id="PS50931"/>
    </source>
</evidence>
<organism evidence="6 7">
    <name type="scientific">Methylacidimicrobium cyclopophantes</name>
    <dbReference type="NCBI Taxonomy" id="1041766"/>
    <lineage>
        <taxon>Bacteria</taxon>
        <taxon>Pseudomonadati</taxon>
        <taxon>Verrucomicrobiota</taxon>
        <taxon>Methylacidimicrobium</taxon>
    </lineage>
</organism>
<dbReference type="InterPro" id="IPR036390">
    <property type="entry name" value="WH_DNA-bd_sf"/>
</dbReference>
<dbReference type="PROSITE" id="PS50931">
    <property type="entry name" value="HTH_LYSR"/>
    <property type="match status" value="1"/>
</dbReference>
<dbReference type="GO" id="GO:0000976">
    <property type="term" value="F:transcription cis-regulatory region binding"/>
    <property type="evidence" value="ECO:0007669"/>
    <property type="project" value="TreeGrafter"/>
</dbReference>
<comment type="caution">
    <text evidence="6">The sequence shown here is derived from an EMBL/GenBank/DDBJ whole genome shotgun (WGS) entry which is preliminary data.</text>
</comment>
<dbReference type="GO" id="GO:0003700">
    <property type="term" value="F:DNA-binding transcription factor activity"/>
    <property type="evidence" value="ECO:0007669"/>
    <property type="project" value="InterPro"/>
</dbReference>
<proteinExistence type="inferred from homology"/>
<dbReference type="Gene3D" id="3.40.190.10">
    <property type="entry name" value="Periplasmic binding protein-like II"/>
    <property type="match status" value="2"/>
</dbReference>
<dbReference type="Proteomes" id="UP000381693">
    <property type="component" value="Unassembled WGS sequence"/>
</dbReference>
<name>A0A5E6MG67_9BACT</name>
<dbReference type="RefSeq" id="WP_142526056.1">
    <property type="nucleotide sequence ID" value="NZ_CABFUZ020000258.1"/>
</dbReference>
<dbReference type="InterPro" id="IPR005119">
    <property type="entry name" value="LysR_subst-bd"/>
</dbReference>
<reference evidence="6" key="1">
    <citation type="submission" date="2019-09" db="EMBL/GenBank/DDBJ databases">
        <authorList>
            <person name="Cremers G."/>
        </authorList>
    </citation>
    <scope>NUCLEOTIDE SEQUENCE [LARGE SCALE GENOMIC DNA]</scope>
    <source>
        <strain evidence="6">3B</strain>
    </source>
</reference>
<dbReference type="InterPro" id="IPR036388">
    <property type="entry name" value="WH-like_DNA-bd_sf"/>
</dbReference>
<evidence type="ECO:0000313" key="6">
    <source>
        <dbReference type="EMBL" id="VVM08469.1"/>
    </source>
</evidence>
<keyword evidence="7" id="KW-1185">Reference proteome</keyword>
<dbReference type="CDD" id="cd05466">
    <property type="entry name" value="PBP2_LTTR_substrate"/>
    <property type="match status" value="1"/>
</dbReference>
<keyword evidence="4" id="KW-0804">Transcription</keyword>